<organism evidence="2 3">
    <name type="scientific">Flagellimonas meridianipacifica</name>
    <dbReference type="NCBI Taxonomy" id="1080225"/>
    <lineage>
        <taxon>Bacteria</taxon>
        <taxon>Pseudomonadati</taxon>
        <taxon>Bacteroidota</taxon>
        <taxon>Flavobacteriia</taxon>
        <taxon>Flavobacteriales</taxon>
        <taxon>Flavobacteriaceae</taxon>
        <taxon>Flagellimonas</taxon>
    </lineage>
</organism>
<dbReference type="EMBL" id="PVYX01000002">
    <property type="protein sequence ID" value="PRX54775.1"/>
    <property type="molecule type" value="Genomic_DNA"/>
</dbReference>
<gene>
    <name evidence="2" type="ORF">CLV81_3179</name>
</gene>
<accession>A0A2T0MBC5</accession>
<dbReference type="Proteomes" id="UP000237640">
    <property type="component" value="Unassembled WGS sequence"/>
</dbReference>
<feature type="compositionally biased region" description="Low complexity" evidence="1">
    <location>
        <begin position="75"/>
        <end position="97"/>
    </location>
</feature>
<feature type="region of interest" description="Disordered" evidence="1">
    <location>
        <begin position="72"/>
        <end position="97"/>
    </location>
</feature>
<evidence type="ECO:0000256" key="1">
    <source>
        <dbReference type="SAM" id="MobiDB-lite"/>
    </source>
</evidence>
<comment type="caution">
    <text evidence="2">The sequence shown here is derived from an EMBL/GenBank/DDBJ whole genome shotgun (WGS) entry which is preliminary data.</text>
</comment>
<name>A0A2T0MBC5_9FLAO</name>
<protein>
    <submittedName>
        <fullName evidence="2">Uncharacterized protein</fullName>
    </submittedName>
</protein>
<evidence type="ECO:0000313" key="2">
    <source>
        <dbReference type="EMBL" id="PRX54775.1"/>
    </source>
</evidence>
<sequence length="293" mass="31933">MLLLVLSLSLVAFGQQGNVNDILFTKSGEIIQGKVVKVTGSTISFSYPGESLINEIGSDQLQKIVFSSGRTQNFSNNASGNTPSANANNTTPPDEAVTTTTIPKEEIYLGPGEDTAVENNNNNRLAVTPMTFLVNGRYSKEISGQATQFATDYLARQNQSLPIEVQDMGMTIRKLVDAGIGFQQLSQTTSEKLQNVLGTEYLVLIEVNETHQKAQPKKDTGFFDTQKEQTDSNSNVRYEIEVILFGAGGAEAYSSKFSNERSFKSALGNNSPKNDWKTAMQYVLDQILTSGSL</sequence>
<keyword evidence="3" id="KW-1185">Reference proteome</keyword>
<dbReference type="AlphaFoldDB" id="A0A2T0MBC5"/>
<proteinExistence type="predicted"/>
<evidence type="ECO:0000313" key="3">
    <source>
        <dbReference type="Proteomes" id="UP000237640"/>
    </source>
</evidence>
<reference evidence="2 3" key="1">
    <citation type="submission" date="2018-03" db="EMBL/GenBank/DDBJ databases">
        <title>Genomic Encyclopedia of Archaeal and Bacterial Type Strains, Phase II (KMG-II): from individual species to whole genera.</title>
        <authorList>
            <person name="Goeker M."/>
        </authorList>
    </citation>
    <scope>NUCLEOTIDE SEQUENCE [LARGE SCALE GENOMIC DNA]</scope>
    <source>
        <strain evidence="2 3">DSM 25027</strain>
    </source>
</reference>